<evidence type="ECO:0000313" key="1">
    <source>
        <dbReference type="EMBL" id="KAI0049652.1"/>
    </source>
</evidence>
<comment type="caution">
    <text evidence="1">The sequence shown here is derived from an EMBL/GenBank/DDBJ whole genome shotgun (WGS) entry which is preliminary data.</text>
</comment>
<dbReference type="EMBL" id="MU275871">
    <property type="protein sequence ID" value="KAI0049652.1"/>
    <property type="molecule type" value="Genomic_DNA"/>
</dbReference>
<evidence type="ECO:0000313" key="2">
    <source>
        <dbReference type="Proteomes" id="UP000814033"/>
    </source>
</evidence>
<dbReference type="Proteomes" id="UP000814033">
    <property type="component" value="Unassembled WGS sequence"/>
</dbReference>
<keyword evidence="2" id="KW-1185">Reference proteome</keyword>
<name>A0ACB8S0J5_9AGAM</name>
<gene>
    <name evidence="1" type="ORF">FA95DRAFT_1488950</name>
</gene>
<protein>
    <submittedName>
        <fullName evidence="1">Uncharacterized protein</fullName>
    </submittedName>
</protein>
<reference evidence="1" key="1">
    <citation type="submission" date="2021-02" db="EMBL/GenBank/DDBJ databases">
        <authorList>
            <consortium name="DOE Joint Genome Institute"/>
            <person name="Ahrendt S."/>
            <person name="Looney B.P."/>
            <person name="Miyauchi S."/>
            <person name="Morin E."/>
            <person name="Drula E."/>
            <person name="Courty P.E."/>
            <person name="Chicoki N."/>
            <person name="Fauchery L."/>
            <person name="Kohler A."/>
            <person name="Kuo A."/>
            <person name="Labutti K."/>
            <person name="Pangilinan J."/>
            <person name="Lipzen A."/>
            <person name="Riley R."/>
            <person name="Andreopoulos W."/>
            <person name="He G."/>
            <person name="Johnson J."/>
            <person name="Barry K.W."/>
            <person name="Grigoriev I.V."/>
            <person name="Nagy L."/>
            <person name="Hibbett D."/>
            <person name="Henrissat B."/>
            <person name="Matheny P.B."/>
            <person name="Labbe J."/>
            <person name="Martin F."/>
        </authorList>
    </citation>
    <scope>NUCLEOTIDE SEQUENCE</scope>
    <source>
        <strain evidence="1">FP105234-sp</strain>
    </source>
</reference>
<accession>A0ACB8S0J5</accession>
<sequence>MLGHTPHAVSQRAGSAADRLLKAEQQRRYVRELWIFLGSVLAALACFRLLRLLVSRLHKRMLSVLQGAKGPDNHSLEEAGVVPSTRVSWRRLALASGALFRTVAFRWTIPIGLNAVASVSELSFIVVYFVATFTWLFVDTRNLSAVFYEDRAAHLASSNLALVVALAGKNNIISFITGIGHERLNVLHRAAARTCLILLWIHAGSRAQAGQIFDFTQSFMRWGAVGLSAFTLATLISIRPIRQFAFEFFLVSHIVLIALFLIAGVLHTRAVGFDDYIWPALVLWAVDRVLRSFRFIWNNRLWKGISHDRSTAVVELLPGDTLRLTFRRDFRWTAGQHAYVTLPTISTFPTEAHPFTIATIADSVKGEERVDGKDVVFLIRARNGFTRRLRDYAAENGTSSVPALVDGPYGCPPSLASFSTCVLISGGSGVSYTLPLLLNAVRNANLSQALTTKVVFVWAVRDAGHLDWISKVLVEAIASAPTWFTIEARVYMTGAAPTLPVTVPDAVPTTVPYAGSIQSLEIPVKEDSAEPPLYTALKITHGRPSLRRLLQDEILTSAGPVSVDVAGPSSIARSVRVALMSLAGPMDVLRGGSSVTLHVETFGMVKG</sequence>
<reference evidence="1" key="2">
    <citation type="journal article" date="2022" name="New Phytol.">
        <title>Evolutionary transition to the ectomycorrhizal habit in the genomes of a hyperdiverse lineage of mushroom-forming fungi.</title>
        <authorList>
            <person name="Looney B."/>
            <person name="Miyauchi S."/>
            <person name="Morin E."/>
            <person name="Drula E."/>
            <person name="Courty P.E."/>
            <person name="Kohler A."/>
            <person name="Kuo A."/>
            <person name="LaButti K."/>
            <person name="Pangilinan J."/>
            <person name="Lipzen A."/>
            <person name="Riley R."/>
            <person name="Andreopoulos W."/>
            <person name="He G."/>
            <person name="Johnson J."/>
            <person name="Nolan M."/>
            <person name="Tritt A."/>
            <person name="Barry K.W."/>
            <person name="Grigoriev I.V."/>
            <person name="Nagy L.G."/>
            <person name="Hibbett D."/>
            <person name="Henrissat B."/>
            <person name="Matheny P.B."/>
            <person name="Labbe J."/>
            <person name="Martin F.M."/>
        </authorList>
    </citation>
    <scope>NUCLEOTIDE SEQUENCE</scope>
    <source>
        <strain evidence="1">FP105234-sp</strain>
    </source>
</reference>
<organism evidence="1 2">
    <name type="scientific">Auriscalpium vulgare</name>
    <dbReference type="NCBI Taxonomy" id="40419"/>
    <lineage>
        <taxon>Eukaryota</taxon>
        <taxon>Fungi</taxon>
        <taxon>Dikarya</taxon>
        <taxon>Basidiomycota</taxon>
        <taxon>Agaricomycotina</taxon>
        <taxon>Agaricomycetes</taxon>
        <taxon>Russulales</taxon>
        <taxon>Auriscalpiaceae</taxon>
        <taxon>Auriscalpium</taxon>
    </lineage>
</organism>
<proteinExistence type="predicted"/>